<proteinExistence type="predicted"/>
<dbReference type="AlphaFoldDB" id="A0A841RCJ8"/>
<keyword evidence="2" id="KW-1185">Reference proteome</keyword>
<evidence type="ECO:0000313" key="2">
    <source>
        <dbReference type="Proteomes" id="UP000587760"/>
    </source>
</evidence>
<name>A0A841RCJ8_9SPIO</name>
<dbReference type="EMBL" id="JACHGJ010000005">
    <property type="protein sequence ID" value="MBB6480957.1"/>
    <property type="molecule type" value="Genomic_DNA"/>
</dbReference>
<accession>A0A841RCJ8</accession>
<evidence type="ECO:0000313" key="1">
    <source>
        <dbReference type="EMBL" id="MBB6480957.1"/>
    </source>
</evidence>
<dbReference type="Proteomes" id="UP000587760">
    <property type="component" value="Unassembled WGS sequence"/>
</dbReference>
<comment type="caution">
    <text evidence="1">The sequence shown here is derived from an EMBL/GenBank/DDBJ whole genome shotgun (WGS) entry which is preliminary data.</text>
</comment>
<organism evidence="1 2">
    <name type="scientific">Spirochaeta isovalerica</name>
    <dbReference type="NCBI Taxonomy" id="150"/>
    <lineage>
        <taxon>Bacteria</taxon>
        <taxon>Pseudomonadati</taxon>
        <taxon>Spirochaetota</taxon>
        <taxon>Spirochaetia</taxon>
        <taxon>Spirochaetales</taxon>
        <taxon>Spirochaetaceae</taxon>
        <taxon>Spirochaeta</taxon>
    </lineage>
</organism>
<sequence length="84" mass="9393">MQSSVDLLISDHAEFVSRHAKQYLKRGGILLAGDSHGDATIANSDSDFSFIGVLTRNAGQHQFSNNENESYFKRYKNDMKTTPI</sequence>
<gene>
    <name evidence="1" type="ORF">HNR50_002630</name>
</gene>
<protein>
    <submittedName>
        <fullName evidence="1">Uncharacterized protein</fullName>
    </submittedName>
</protein>
<reference evidence="1 2" key="1">
    <citation type="submission" date="2020-08" db="EMBL/GenBank/DDBJ databases">
        <title>Genomic Encyclopedia of Type Strains, Phase IV (KMG-IV): sequencing the most valuable type-strain genomes for metagenomic binning, comparative biology and taxonomic classification.</title>
        <authorList>
            <person name="Goeker M."/>
        </authorList>
    </citation>
    <scope>NUCLEOTIDE SEQUENCE [LARGE SCALE GENOMIC DNA]</scope>
    <source>
        <strain evidence="1 2">DSM 2461</strain>
    </source>
</reference>